<dbReference type="InterPro" id="IPR004563">
    <property type="entry name" value="Apolipo_AcylTrfase"/>
</dbReference>
<keyword evidence="5 8" id="KW-1133">Transmembrane helix</keyword>
<dbReference type="InterPro" id="IPR003010">
    <property type="entry name" value="C-N_Hydrolase"/>
</dbReference>
<dbReference type="AlphaFoldDB" id="A0A6J6F5T6"/>
<evidence type="ECO:0000256" key="8">
    <source>
        <dbReference type="SAM" id="Phobius"/>
    </source>
</evidence>
<name>A0A6J6F5T6_9ZZZZ</name>
<dbReference type="EMBL" id="CAEZZB010000011">
    <property type="protein sequence ID" value="CAB4739955.1"/>
    <property type="molecule type" value="Genomic_DNA"/>
</dbReference>
<evidence type="ECO:0000313" key="10">
    <source>
        <dbReference type="EMBL" id="CAB4582979.1"/>
    </source>
</evidence>
<proteinExistence type="inferred from homology"/>
<keyword evidence="3" id="KW-0808">Transferase</keyword>
<feature type="transmembrane region" description="Helical" evidence="8">
    <location>
        <begin position="96"/>
        <end position="113"/>
    </location>
</feature>
<dbReference type="GO" id="GO:0042158">
    <property type="term" value="P:lipoprotein biosynthetic process"/>
    <property type="evidence" value="ECO:0007669"/>
    <property type="project" value="InterPro"/>
</dbReference>
<dbReference type="InterPro" id="IPR045378">
    <property type="entry name" value="LNT_N"/>
</dbReference>
<protein>
    <submittedName>
        <fullName evidence="10">Unannotated protein</fullName>
    </submittedName>
</protein>
<dbReference type="InterPro" id="IPR036526">
    <property type="entry name" value="C-N_Hydrolase_sf"/>
</dbReference>
<dbReference type="GO" id="GO:0016410">
    <property type="term" value="F:N-acyltransferase activity"/>
    <property type="evidence" value="ECO:0007669"/>
    <property type="project" value="InterPro"/>
</dbReference>
<keyword evidence="2" id="KW-1003">Cell membrane</keyword>
<evidence type="ECO:0000256" key="2">
    <source>
        <dbReference type="ARBA" id="ARBA00022475"/>
    </source>
</evidence>
<feature type="transmembrane region" description="Helical" evidence="8">
    <location>
        <begin position="161"/>
        <end position="178"/>
    </location>
</feature>
<feature type="transmembrane region" description="Helical" evidence="8">
    <location>
        <begin position="6"/>
        <end position="33"/>
    </location>
</feature>
<evidence type="ECO:0000256" key="3">
    <source>
        <dbReference type="ARBA" id="ARBA00022679"/>
    </source>
</evidence>
<evidence type="ECO:0000259" key="9">
    <source>
        <dbReference type="PROSITE" id="PS50263"/>
    </source>
</evidence>
<keyword evidence="4 8" id="KW-0812">Transmembrane</keyword>
<dbReference type="EMBL" id="CAEZUG010000001">
    <property type="protein sequence ID" value="CAB4582979.1"/>
    <property type="molecule type" value="Genomic_DNA"/>
</dbReference>
<evidence type="ECO:0000256" key="4">
    <source>
        <dbReference type="ARBA" id="ARBA00022692"/>
    </source>
</evidence>
<keyword evidence="6 8" id="KW-0472">Membrane</keyword>
<dbReference type="Gene3D" id="3.60.110.10">
    <property type="entry name" value="Carbon-nitrogen hydrolase"/>
    <property type="match status" value="1"/>
</dbReference>
<dbReference type="HAMAP" id="MF_01148">
    <property type="entry name" value="Lnt"/>
    <property type="match status" value="1"/>
</dbReference>
<feature type="transmembrane region" description="Helical" evidence="8">
    <location>
        <begin position="133"/>
        <end position="154"/>
    </location>
</feature>
<reference evidence="10" key="1">
    <citation type="submission" date="2020-05" db="EMBL/GenBank/DDBJ databases">
        <authorList>
            <person name="Chiriac C."/>
            <person name="Salcher M."/>
            <person name="Ghai R."/>
            <person name="Kavagutti S V."/>
        </authorList>
    </citation>
    <scope>NUCLEOTIDE SEQUENCE</scope>
</reference>
<dbReference type="PROSITE" id="PS50263">
    <property type="entry name" value="CN_HYDROLASE"/>
    <property type="match status" value="1"/>
</dbReference>
<feature type="domain" description="CN hydrolase" evidence="9">
    <location>
        <begin position="189"/>
        <end position="430"/>
    </location>
</feature>
<evidence type="ECO:0000256" key="6">
    <source>
        <dbReference type="ARBA" id="ARBA00023136"/>
    </source>
</evidence>
<dbReference type="Pfam" id="PF20154">
    <property type="entry name" value="LNT_N"/>
    <property type="match status" value="1"/>
</dbReference>
<feature type="transmembrane region" description="Helical" evidence="8">
    <location>
        <begin position="45"/>
        <end position="65"/>
    </location>
</feature>
<dbReference type="GO" id="GO:0005886">
    <property type="term" value="C:plasma membrane"/>
    <property type="evidence" value="ECO:0007669"/>
    <property type="project" value="UniProtKB-SubCell"/>
</dbReference>
<dbReference type="CDD" id="cd07571">
    <property type="entry name" value="ALP_N-acyl_transferase"/>
    <property type="match status" value="1"/>
</dbReference>
<dbReference type="Pfam" id="PF00795">
    <property type="entry name" value="CN_hydrolase"/>
    <property type="match status" value="1"/>
</dbReference>
<evidence type="ECO:0000313" key="11">
    <source>
        <dbReference type="EMBL" id="CAB4654513.1"/>
    </source>
</evidence>
<keyword evidence="7" id="KW-0012">Acyltransferase</keyword>
<comment type="subcellular location">
    <subcellularLocation>
        <location evidence="1">Cell membrane</location>
        <topology evidence="1">Multi-pass membrane protein</topology>
    </subcellularLocation>
</comment>
<accession>A0A6J6F5T6</accession>
<feature type="transmembrane region" description="Helical" evidence="8">
    <location>
        <begin position="71"/>
        <end position="89"/>
    </location>
</feature>
<dbReference type="SUPFAM" id="SSF56317">
    <property type="entry name" value="Carbon-nitrogen hydrolase"/>
    <property type="match status" value="1"/>
</dbReference>
<dbReference type="EMBL" id="CAEZWQ010000006">
    <property type="protein sequence ID" value="CAB4654513.1"/>
    <property type="molecule type" value="Genomic_DNA"/>
</dbReference>
<dbReference type="NCBIfam" id="TIGR00546">
    <property type="entry name" value="lnt"/>
    <property type="match status" value="1"/>
</dbReference>
<evidence type="ECO:0000256" key="7">
    <source>
        <dbReference type="ARBA" id="ARBA00023315"/>
    </source>
</evidence>
<dbReference type="PANTHER" id="PTHR38686">
    <property type="entry name" value="APOLIPOPROTEIN N-ACYLTRANSFERASE"/>
    <property type="match status" value="1"/>
</dbReference>
<evidence type="ECO:0000256" key="5">
    <source>
        <dbReference type="ARBA" id="ARBA00022989"/>
    </source>
</evidence>
<evidence type="ECO:0000256" key="1">
    <source>
        <dbReference type="ARBA" id="ARBA00004651"/>
    </source>
</evidence>
<dbReference type="PANTHER" id="PTHR38686:SF1">
    <property type="entry name" value="APOLIPOPROTEIN N-ACYLTRANSFERASE"/>
    <property type="match status" value="1"/>
</dbReference>
<organism evidence="10">
    <name type="scientific">freshwater metagenome</name>
    <dbReference type="NCBI Taxonomy" id="449393"/>
    <lineage>
        <taxon>unclassified sequences</taxon>
        <taxon>metagenomes</taxon>
        <taxon>ecological metagenomes</taxon>
    </lineage>
</organism>
<evidence type="ECO:0000313" key="12">
    <source>
        <dbReference type="EMBL" id="CAB4739955.1"/>
    </source>
</evidence>
<sequence>MVNILLSIISGALLSAAFAPLSLWWSAPLAIALHMQSLKSSSRPFLNAFIFALTFNTIALHWTSIYVGSTPWIILAVGQAVLFIPLGLIKKCSIAFYPLIFLILEEIRGSFPFQGFGWLRIAYSQADSPYRGIAAFGGAAGLSAITLSIALVLFSILQKRLTILPLLPLFLLLIPLNIQNVGTVKVLMVQGDVPQLGLDFNSRATEVFNNHVQETNKALQLNSDVDFILWPENAVDVDPFTNQELSKTLDAFEHPLIVGAVIRQNNELQNVSILWGWDEKKIYIKQHLTPFGEYIPLRALAEKISPFTDSVEDFSAGDKSTIFSIGAAKIAPIICFELIDDEILHKAAISSNLIVVQTNSATFGRSAETAQQLAISRVRAIEHGRNILSVSTTGISAQIDYAGKIIQSTQIHTPAHIFAEPELITSQTPRDRAGDWALIATLLWLFALGRKRSQRYI</sequence>
<gene>
    <name evidence="10" type="ORF">UFOPK1795_00025</name>
    <name evidence="11" type="ORF">UFOPK2275_00137</name>
    <name evidence="12" type="ORF">UFOPK2816_00216</name>
</gene>